<evidence type="ECO:0000313" key="1">
    <source>
        <dbReference type="EMBL" id="MED6183178.1"/>
    </source>
</evidence>
<dbReference type="Proteomes" id="UP001341840">
    <property type="component" value="Unassembled WGS sequence"/>
</dbReference>
<comment type="caution">
    <text evidence="1">The sequence shown here is derived from an EMBL/GenBank/DDBJ whole genome shotgun (WGS) entry which is preliminary data.</text>
</comment>
<sequence>MRVDSLKNGRTRQAPTDICKDREFRGVPTQEQNLRIDSSKNVTSSVNSGGFNDDGGGCFAERRRLCNTEVTEQATVMAPYSSAMAESWSETVATRTCNGGDD</sequence>
<dbReference type="EMBL" id="JASCZI010181413">
    <property type="protein sequence ID" value="MED6183178.1"/>
    <property type="molecule type" value="Genomic_DNA"/>
</dbReference>
<protein>
    <submittedName>
        <fullName evidence="1">Uncharacterized protein</fullName>
    </submittedName>
</protein>
<name>A0ABU6WE21_9FABA</name>
<accession>A0ABU6WE21</accession>
<evidence type="ECO:0000313" key="2">
    <source>
        <dbReference type="Proteomes" id="UP001341840"/>
    </source>
</evidence>
<reference evidence="1 2" key="1">
    <citation type="journal article" date="2023" name="Plants (Basel)">
        <title>Bridging the Gap: Combining Genomics and Transcriptomics Approaches to Understand Stylosanthes scabra, an Orphan Legume from the Brazilian Caatinga.</title>
        <authorList>
            <person name="Ferreira-Neto J.R.C."/>
            <person name="da Silva M.D."/>
            <person name="Binneck E."/>
            <person name="de Melo N.F."/>
            <person name="da Silva R.H."/>
            <person name="de Melo A.L.T.M."/>
            <person name="Pandolfi V."/>
            <person name="Bustamante F.O."/>
            <person name="Brasileiro-Vidal A.C."/>
            <person name="Benko-Iseppon A.M."/>
        </authorList>
    </citation>
    <scope>NUCLEOTIDE SEQUENCE [LARGE SCALE GENOMIC DNA]</scope>
    <source>
        <tissue evidence="1">Leaves</tissue>
    </source>
</reference>
<keyword evidence="2" id="KW-1185">Reference proteome</keyword>
<gene>
    <name evidence="1" type="ORF">PIB30_035598</name>
</gene>
<proteinExistence type="predicted"/>
<organism evidence="1 2">
    <name type="scientific">Stylosanthes scabra</name>
    <dbReference type="NCBI Taxonomy" id="79078"/>
    <lineage>
        <taxon>Eukaryota</taxon>
        <taxon>Viridiplantae</taxon>
        <taxon>Streptophyta</taxon>
        <taxon>Embryophyta</taxon>
        <taxon>Tracheophyta</taxon>
        <taxon>Spermatophyta</taxon>
        <taxon>Magnoliopsida</taxon>
        <taxon>eudicotyledons</taxon>
        <taxon>Gunneridae</taxon>
        <taxon>Pentapetalae</taxon>
        <taxon>rosids</taxon>
        <taxon>fabids</taxon>
        <taxon>Fabales</taxon>
        <taxon>Fabaceae</taxon>
        <taxon>Papilionoideae</taxon>
        <taxon>50 kb inversion clade</taxon>
        <taxon>dalbergioids sensu lato</taxon>
        <taxon>Dalbergieae</taxon>
        <taxon>Pterocarpus clade</taxon>
        <taxon>Stylosanthes</taxon>
    </lineage>
</organism>